<dbReference type="GO" id="GO:1903801">
    <property type="term" value="P:L-leucine import across plasma membrane"/>
    <property type="evidence" value="ECO:0007669"/>
    <property type="project" value="TreeGrafter"/>
</dbReference>
<reference evidence="7" key="1">
    <citation type="journal article" date="2023" name="G3 (Bethesda)">
        <title>Whole genome assemblies of Zophobas morio and Tenebrio molitor.</title>
        <authorList>
            <person name="Kaur S."/>
            <person name="Stinson S.A."/>
            <person name="diCenzo G.C."/>
        </authorList>
    </citation>
    <scope>NUCLEOTIDE SEQUENCE</scope>
    <source>
        <strain evidence="7">QUZm001</strain>
    </source>
</reference>
<dbReference type="GO" id="GO:0015823">
    <property type="term" value="P:phenylalanine transport"/>
    <property type="evidence" value="ECO:0007669"/>
    <property type="project" value="TreeGrafter"/>
</dbReference>
<comment type="caution">
    <text evidence="7">The sequence shown here is derived from an EMBL/GenBank/DDBJ whole genome shotgun (WGS) entry which is preliminary data.</text>
</comment>
<keyword evidence="4" id="KW-0472">Membrane</keyword>
<dbReference type="Proteomes" id="UP001168821">
    <property type="component" value="Unassembled WGS sequence"/>
</dbReference>
<organism evidence="7 8">
    <name type="scientific">Zophobas morio</name>
    <dbReference type="NCBI Taxonomy" id="2755281"/>
    <lineage>
        <taxon>Eukaryota</taxon>
        <taxon>Metazoa</taxon>
        <taxon>Ecdysozoa</taxon>
        <taxon>Arthropoda</taxon>
        <taxon>Hexapoda</taxon>
        <taxon>Insecta</taxon>
        <taxon>Pterygota</taxon>
        <taxon>Neoptera</taxon>
        <taxon>Endopterygota</taxon>
        <taxon>Coleoptera</taxon>
        <taxon>Polyphaga</taxon>
        <taxon>Cucujiformia</taxon>
        <taxon>Tenebrionidae</taxon>
        <taxon>Zophobas</taxon>
    </lineage>
</organism>
<dbReference type="Gene3D" id="2.60.40.1180">
    <property type="entry name" value="Golgi alpha-mannosidase II"/>
    <property type="match status" value="1"/>
</dbReference>
<protein>
    <recommendedName>
        <fullName evidence="2">alpha-glucosidase</fullName>
        <ecNumber evidence="2">3.2.1.20</ecNumber>
    </recommendedName>
</protein>
<keyword evidence="8" id="KW-1185">Reference proteome</keyword>
<dbReference type="Gene3D" id="3.20.20.80">
    <property type="entry name" value="Glycosidases"/>
    <property type="match status" value="1"/>
</dbReference>
<dbReference type="GO" id="GO:0016323">
    <property type="term" value="C:basolateral plasma membrane"/>
    <property type="evidence" value="ECO:0007669"/>
    <property type="project" value="TreeGrafter"/>
</dbReference>
<dbReference type="SUPFAM" id="SSF51445">
    <property type="entry name" value="(Trans)glycosidases"/>
    <property type="match status" value="1"/>
</dbReference>
<name>A0AA38IIH9_9CUCU</name>
<keyword evidence="4" id="KW-0812">Transmembrane</keyword>
<dbReference type="InterPro" id="IPR017853">
    <property type="entry name" value="GH"/>
</dbReference>
<evidence type="ECO:0000256" key="2">
    <source>
        <dbReference type="ARBA" id="ARBA00012741"/>
    </source>
</evidence>
<dbReference type="GO" id="GO:0015180">
    <property type="term" value="F:L-alanine transmembrane transporter activity"/>
    <property type="evidence" value="ECO:0007669"/>
    <property type="project" value="TreeGrafter"/>
</dbReference>
<dbReference type="InterPro" id="IPR031984">
    <property type="entry name" value="SLC3A2_N"/>
</dbReference>
<evidence type="ECO:0000313" key="7">
    <source>
        <dbReference type="EMBL" id="KAJ3657437.1"/>
    </source>
</evidence>
<accession>A0AA38IIH9</accession>
<evidence type="ECO:0000256" key="1">
    <source>
        <dbReference type="ARBA" id="ARBA00001657"/>
    </source>
</evidence>
<proteinExistence type="predicted"/>
<dbReference type="GO" id="GO:0016324">
    <property type="term" value="C:apical plasma membrane"/>
    <property type="evidence" value="ECO:0007669"/>
    <property type="project" value="TreeGrafter"/>
</dbReference>
<evidence type="ECO:0000256" key="4">
    <source>
        <dbReference type="SAM" id="Phobius"/>
    </source>
</evidence>
<evidence type="ECO:0000259" key="6">
    <source>
        <dbReference type="Pfam" id="PF16028"/>
    </source>
</evidence>
<evidence type="ECO:0000313" key="8">
    <source>
        <dbReference type="Proteomes" id="UP001168821"/>
    </source>
</evidence>
<gene>
    <name evidence="7" type="ORF">Zmor_009240</name>
</gene>
<dbReference type="InterPro" id="IPR013780">
    <property type="entry name" value="Glyco_hydro_b"/>
</dbReference>
<feature type="domain" description="Solute carrier family 3 member 2 N-terminal" evidence="6">
    <location>
        <begin position="74"/>
        <end position="149"/>
    </location>
</feature>
<dbReference type="Pfam" id="PF00128">
    <property type="entry name" value="Alpha-amylase"/>
    <property type="match status" value="1"/>
</dbReference>
<dbReference type="Gene3D" id="3.90.400.10">
    <property type="entry name" value="Oligo-1,6-glucosidase, Domain 2"/>
    <property type="match status" value="1"/>
</dbReference>
<dbReference type="EMBL" id="JALNTZ010000003">
    <property type="protein sequence ID" value="KAJ3657437.1"/>
    <property type="molecule type" value="Genomic_DNA"/>
</dbReference>
<dbReference type="GO" id="GO:0015190">
    <property type="term" value="F:L-leucine transmembrane transporter activity"/>
    <property type="evidence" value="ECO:0007669"/>
    <property type="project" value="TreeGrafter"/>
</dbReference>
<dbReference type="InterPro" id="IPR042280">
    <property type="entry name" value="SLC3A2"/>
</dbReference>
<evidence type="ECO:0000259" key="5">
    <source>
        <dbReference type="Pfam" id="PF00128"/>
    </source>
</evidence>
<comment type="catalytic activity">
    <reaction evidence="1">
        <text>Hydrolysis of terminal, non-reducing (1-&gt;4)-linked alpha-D-glucose residues with release of alpha-D-glucose.</text>
        <dbReference type="EC" id="3.2.1.20"/>
    </reaction>
</comment>
<dbReference type="PANTHER" id="PTHR46673">
    <property type="entry name" value="4F2 CELL-SURFACE ANTIGEN HEAVY CHAIN"/>
    <property type="match status" value="1"/>
</dbReference>
<dbReference type="AlphaFoldDB" id="A0AA38IIH9"/>
<feature type="region of interest" description="Disordered" evidence="3">
    <location>
        <begin position="1"/>
        <end position="72"/>
    </location>
</feature>
<sequence>MDGNKLELTGKPTPDVPTSYKAIPEADMEEEAVTRPKSLVKSKPATPEVDGADEKMLPKEEEVKVSPNEKQNGDAKLDIGELKTAFVGLTKEELMKYANDPFWVRLRWFLFITFWILWGLMLLGAILIILAAPKCNPPPPRTWWEKGPIAEVDQDSDNSDSIVQKLKDLSVTGVIVSWPDDAYIDFDETHDFIKSLKKYKDEDINVIMEVEAGYSHVWFNKSEYKDPEFSNYYIWQPPKDMSNGEGPHPPNNWVSMNNNSSWKFSDKRNEYYYAPTGQPHLNFRNPNVTDRFSDIINKFLRYGVGGIRLRGASNLLVDEKFTDEVNVQNPGDCVLNDYCFYIHSHTENLNDLGPLLKKWRDVVKNKTDNGPFMISEDLNANIEAYKLNSSYIVDLPLQSHFVFKPNINVANMLHIVNTTFTANNFTWPLWKANSSSEWDIVTYLLPGTPLITPSSLANKDLLKIRDSPSIMRGSFNMYSINEDTVFAFSRVMAGNPGILVAFNPSENRTVVNFPAYVQEIPHDGEVTVLLFTKSYNETDISVNVKYDAKSIPISSKSAIVLSYVPKTE</sequence>
<feature type="compositionally biased region" description="Basic and acidic residues" evidence="3">
    <location>
        <begin position="52"/>
        <end position="64"/>
    </location>
</feature>
<dbReference type="PANTHER" id="PTHR46673:SF1">
    <property type="entry name" value="4F2 CELL-SURFACE ANTIGEN HEAVY CHAIN"/>
    <property type="match status" value="1"/>
</dbReference>
<dbReference type="Pfam" id="PF16028">
    <property type="entry name" value="SLC3A2_N"/>
    <property type="match status" value="1"/>
</dbReference>
<dbReference type="GO" id="GO:0005975">
    <property type="term" value="P:carbohydrate metabolic process"/>
    <property type="evidence" value="ECO:0007669"/>
    <property type="project" value="InterPro"/>
</dbReference>
<feature type="transmembrane region" description="Helical" evidence="4">
    <location>
        <begin position="108"/>
        <end position="132"/>
    </location>
</feature>
<dbReference type="InterPro" id="IPR006047">
    <property type="entry name" value="GH13_cat_dom"/>
</dbReference>
<evidence type="ECO:0000256" key="3">
    <source>
        <dbReference type="SAM" id="MobiDB-lite"/>
    </source>
</evidence>
<dbReference type="GO" id="GO:0004558">
    <property type="term" value="F:alpha-1,4-glucosidase activity"/>
    <property type="evidence" value="ECO:0007669"/>
    <property type="project" value="UniProtKB-EC"/>
</dbReference>
<feature type="domain" description="Glycosyl hydrolase family 13 catalytic" evidence="5">
    <location>
        <begin position="186"/>
        <end position="384"/>
    </location>
</feature>
<dbReference type="EC" id="3.2.1.20" evidence="2"/>
<dbReference type="GO" id="GO:1904273">
    <property type="term" value="P:L-alanine import across plasma membrane"/>
    <property type="evidence" value="ECO:0007669"/>
    <property type="project" value="TreeGrafter"/>
</dbReference>
<keyword evidence="4" id="KW-1133">Transmembrane helix</keyword>
<dbReference type="InterPro" id="IPR045857">
    <property type="entry name" value="O16G_dom_2"/>
</dbReference>
<dbReference type="GO" id="GO:0015173">
    <property type="term" value="F:aromatic amino acid transmembrane transporter activity"/>
    <property type="evidence" value="ECO:0007669"/>
    <property type="project" value="TreeGrafter"/>
</dbReference>